<dbReference type="AlphaFoldDB" id="A0AAD6SVC8"/>
<reference evidence="1" key="1">
    <citation type="submission" date="2023-03" db="EMBL/GenBank/DDBJ databases">
        <title>Massive genome expansion in bonnet fungi (Mycena s.s.) driven by repeated elements and novel gene families across ecological guilds.</title>
        <authorList>
            <consortium name="Lawrence Berkeley National Laboratory"/>
            <person name="Harder C.B."/>
            <person name="Miyauchi S."/>
            <person name="Viragh M."/>
            <person name="Kuo A."/>
            <person name="Thoen E."/>
            <person name="Andreopoulos B."/>
            <person name="Lu D."/>
            <person name="Skrede I."/>
            <person name="Drula E."/>
            <person name="Henrissat B."/>
            <person name="Morin E."/>
            <person name="Kohler A."/>
            <person name="Barry K."/>
            <person name="LaButti K."/>
            <person name="Morin E."/>
            <person name="Salamov A."/>
            <person name="Lipzen A."/>
            <person name="Mereny Z."/>
            <person name="Hegedus B."/>
            <person name="Baldrian P."/>
            <person name="Stursova M."/>
            <person name="Weitz H."/>
            <person name="Taylor A."/>
            <person name="Grigoriev I.V."/>
            <person name="Nagy L.G."/>
            <person name="Martin F."/>
            <person name="Kauserud H."/>
        </authorList>
    </citation>
    <scope>NUCLEOTIDE SEQUENCE</scope>
    <source>
        <strain evidence="1">CBHHK200</strain>
    </source>
</reference>
<protein>
    <submittedName>
        <fullName evidence="1">Uncharacterized protein</fullName>
    </submittedName>
</protein>
<gene>
    <name evidence="1" type="ORF">C8F04DRAFT_623412</name>
</gene>
<proteinExistence type="predicted"/>
<accession>A0AAD6SVC8</accession>
<sequence length="128" mass="14476">MESRRSTQTDTLLKYNDSLVRLLIREQRDLEKAGRPCPGLPPTQICSPIILVDIFKTISTHGQKQPTLDLRRPAVAFLRACTSQSACQRRRCHLPSSFAHLCPSTTRPVQGVFNPADPPLRLFWVDHS</sequence>
<organism evidence="1 2">
    <name type="scientific">Mycena alexandri</name>
    <dbReference type="NCBI Taxonomy" id="1745969"/>
    <lineage>
        <taxon>Eukaryota</taxon>
        <taxon>Fungi</taxon>
        <taxon>Dikarya</taxon>
        <taxon>Basidiomycota</taxon>
        <taxon>Agaricomycotina</taxon>
        <taxon>Agaricomycetes</taxon>
        <taxon>Agaricomycetidae</taxon>
        <taxon>Agaricales</taxon>
        <taxon>Marasmiineae</taxon>
        <taxon>Mycenaceae</taxon>
        <taxon>Mycena</taxon>
    </lineage>
</organism>
<keyword evidence="2" id="KW-1185">Reference proteome</keyword>
<name>A0AAD6SVC8_9AGAR</name>
<evidence type="ECO:0000313" key="1">
    <source>
        <dbReference type="EMBL" id="KAJ7033385.1"/>
    </source>
</evidence>
<comment type="caution">
    <text evidence="1">The sequence shown here is derived from an EMBL/GenBank/DDBJ whole genome shotgun (WGS) entry which is preliminary data.</text>
</comment>
<dbReference type="EMBL" id="JARJCM010000065">
    <property type="protein sequence ID" value="KAJ7033385.1"/>
    <property type="molecule type" value="Genomic_DNA"/>
</dbReference>
<evidence type="ECO:0000313" key="2">
    <source>
        <dbReference type="Proteomes" id="UP001218188"/>
    </source>
</evidence>
<dbReference type="Proteomes" id="UP001218188">
    <property type="component" value="Unassembled WGS sequence"/>
</dbReference>